<dbReference type="RefSeq" id="WP_220086892.1">
    <property type="nucleotide sequence ID" value="NZ_MUAV01000169.1"/>
</dbReference>
<keyword evidence="1" id="KW-0175">Coiled coil</keyword>
<dbReference type="Pfam" id="PF01527">
    <property type="entry name" value="HTH_Tnp_1"/>
    <property type="match status" value="1"/>
</dbReference>
<accession>A0ABX9DA85</accession>
<evidence type="ECO:0000313" key="3">
    <source>
        <dbReference type="Proteomes" id="UP000248659"/>
    </source>
</evidence>
<reference evidence="2 3" key="1">
    <citation type="submission" date="2017-01" db="EMBL/GenBank/DDBJ databases">
        <title>Genome sequence of Rhodovulum viride JA756.</title>
        <authorList>
            <person name="Lakshmi K.V."/>
            <person name="Tushar L.D."/>
            <person name="Sasikala C."/>
            <person name="Venkataramana C."/>
        </authorList>
    </citation>
    <scope>NUCLEOTIDE SEQUENCE [LARGE SCALE GENOMIC DNA]</scope>
    <source>
        <strain evidence="2 3">JA756</strain>
    </source>
</reference>
<dbReference type="SUPFAM" id="SSF46689">
    <property type="entry name" value="Homeodomain-like"/>
    <property type="match status" value="1"/>
</dbReference>
<sequence>TQRMSPMTTRRFTPACPAELRQRGVPLFRENRADYASDSAAYRAIAPKLGCSPDSLRVWCQQAERDAGQRVGLTTAEKDRLKELEQEVRQLRQANEILKRANAYFAAAEIDRPFRK</sequence>
<dbReference type="Gene3D" id="1.10.10.10">
    <property type="entry name" value="Winged helix-like DNA-binding domain superfamily/Winged helix DNA-binding domain"/>
    <property type="match status" value="1"/>
</dbReference>
<feature type="non-terminal residue" evidence="2">
    <location>
        <position position="1"/>
    </location>
</feature>
<proteinExistence type="predicted"/>
<evidence type="ECO:0008006" key="4">
    <source>
        <dbReference type="Google" id="ProtNLM"/>
    </source>
</evidence>
<keyword evidence="3" id="KW-1185">Reference proteome</keyword>
<gene>
    <name evidence="2" type="ORF">BYZ73_21635</name>
</gene>
<name>A0ABX9DA85_9RHOB</name>
<dbReference type="InterPro" id="IPR036388">
    <property type="entry name" value="WH-like_DNA-bd_sf"/>
</dbReference>
<dbReference type="Proteomes" id="UP000248659">
    <property type="component" value="Unassembled WGS sequence"/>
</dbReference>
<organism evidence="2 3">
    <name type="scientific">Rhodovulum viride</name>
    <dbReference type="NCBI Taxonomy" id="1231134"/>
    <lineage>
        <taxon>Bacteria</taxon>
        <taxon>Pseudomonadati</taxon>
        <taxon>Pseudomonadota</taxon>
        <taxon>Alphaproteobacteria</taxon>
        <taxon>Rhodobacterales</taxon>
        <taxon>Paracoccaceae</taxon>
        <taxon>Rhodovulum</taxon>
    </lineage>
</organism>
<dbReference type="InterPro" id="IPR002514">
    <property type="entry name" value="Transposase_8"/>
</dbReference>
<dbReference type="InterPro" id="IPR009057">
    <property type="entry name" value="Homeodomain-like_sf"/>
</dbReference>
<comment type="caution">
    <text evidence="2">The sequence shown here is derived from an EMBL/GenBank/DDBJ whole genome shotgun (WGS) entry which is preliminary data.</text>
</comment>
<dbReference type="EMBL" id="MUAV01000169">
    <property type="protein sequence ID" value="RAP38948.1"/>
    <property type="molecule type" value="Genomic_DNA"/>
</dbReference>
<evidence type="ECO:0000313" key="2">
    <source>
        <dbReference type="EMBL" id="RAP38948.1"/>
    </source>
</evidence>
<evidence type="ECO:0000256" key="1">
    <source>
        <dbReference type="SAM" id="Coils"/>
    </source>
</evidence>
<protein>
    <recommendedName>
        <fullName evidence="4">Transposase</fullName>
    </recommendedName>
</protein>
<feature type="coiled-coil region" evidence="1">
    <location>
        <begin position="74"/>
        <end position="104"/>
    </location>
</feature>